<dbReference type="OrthoDB" id="4188854at2"/>
<dbReference type="Pfam" id="PF00501">
    <property type="entry name" value="AMP-binding"/>
    <property type="match status" value="1"/>
</dbReference>
<feature type="region of interest" description="Disordered" evidence="2">
    <location>
        <begin position="156"/>
        <end position="227"/>
    </location>
</feature>
<evidence type="ECO:0000313" key="4">
    <source>
        <dbReference type="EMBL" id="RKN41612.1"/>
    </source>
</evidence>
<organism evidence="4 5">
    <name type="scientific">Streptomyces hoynatensis</name>
    <dbReference type="NCBI Taxonomy" id="1141874"/>
    <lineage>
        <taxon>Bacteria</taxon>
        <taxon>Bacillati</taxon>
        <taxon>Actinomycetota</taxon>
        <taxon>Actinomycetes</taxon>
        <taxon>Kitasatosporales</taxon>
        <taxon>Streptomycetaceae</taxon>
        <taxon>Streptomyces</taxon>
    </lineage>
</organism>
<evidence type="ECO:0000259" key="3">
    <source>
        <dbReference type="Pfam" id="PF00501"/>
    </source>
</evidence>
<reference evidence="4 5" key="1">
    <citation type="journal article" date="2014" name="Int. J. Syst. Evol. Microbiol.">
        <title>Streptomyces hoynatensis sp. nov., isolated from deep marine sediment.</title>
        <authorList>
            <person name="Veyisoglu A."/>
            <person name="Sahin N."/>
        </authorList>
    </citation>
    <scope>NUCLEOTIDE SEQUENCE [LARGE SCALE GENOMIC DNA]</scope>
    <source>
        <strain evidence="4 5">KCTC 29097</strain>
    </source>
</reference>
<gene>
    <name evidence="4" type="ORF">D7294_14020</name>
</gene>
<dbReference type="PANTHER" id="PTHR24095:SF14">
    <property type="entry name" value="ACETYL-COENZYME A SYNTHETASE 1"/>
    <property type="match status" value="1"/>
</dbReference>
<feature type="compositionally biased region" description="Basic and acidic residues" evidence="2">
    <location>
        <begin position="218"/>
        <end position="227"/>
    </location>
</feature>
<dbReference type="Proteomes" id="UP000272474">
    <property type="component" value="Unassembled WGS sequence"/>
</dbReference>
<accession>A0A3A9YZK1</accession>
<evidence type="ECO:0000256" key="1">
    <source>
        <dbReference type="ARBA" id="ARBA00022990"/>
    </source>
</evidence>
<keyword evidence="1" id="KW-0007">Acetylation</keyword>
<dbReference type="AlphaFoldDB" id="A0A3A9YZK1"/>
<dbReference type="GO" id="GO:0003987">
    <property type="term" value="F:acetate-CoA ligase activity"/>
    <property type="evidence" value="ECO:0007669"/>
    <property type="project" value="TreeGrafter"/>
</dbReference>
<evidence type="ECO:0000313" key="5">
    <source>
        <dbReference type="Proteomes" id="UP000272474"/>
    </source>
</evidence>
<sequence length="227" mass="23939">MSGDSHGGGGDWTGPADVLSHTQLLTQGERAAQALSRLGVRPGEAVAVQLPMCLESVVATMACIQVGATRITLAPSGPVETIRARLNESGARVVVTANCCVLDGRIFPAKAALDRALTGCPDVHTVLVVPQLARPVPWTPGRDLWWHEALAAGSLPPRPYPGRVSSNENRSPEERRPEPGPAGIVFDDPLDGRSADDSDHGWGEPPAEEGGSGGLLRFLEEKPPHHL</sequence>
<name>A0A3A9YZK1_9ACTN</name>
<feature type="domain" description="AMP-dependent synthetase/ligase" evidence="3">
    <location>
        <begin position="19"/>
        <end position="133"/>
    </location>
</feature>
<dbReference type="SUPFAM" id="SSF56801">
    <property type="entry name" value="Acetyl-CoA synthetase-like"/>
    <property type="match status" value="1"/>
</dbReference>
<dbReference type="InterPro" id="IPR042099">
    <property type="entry name" value="ANL_N_sf"/>
</dbReference>
<dbReference type="GO" id="GO:0006085">
    <property type="term" value="P:acetyl-CoA biosynthetic process"/>
    <property type="evidence" value="ECO:0007669"/>
    <property type="project" value="TreeGrafter"/>
</dbReference>
<dbReference type="PANTHER" id="PTHR24095">
    <property type="entry name" value="ACETYL-COENZYME A SYNTHETASE"/>
    <property type="match status" value="1"/>
</dbReference>
<dbReference type="EMBL" id="RBAL01000007">
    <property type="protein sequence ID" value="RKN41612.1"/>
    <property type="molecule type" value="Genomic_DNA"/>
</dbReference>
<dbReference type="Gene3D" id="3.40.50.12780">
    <property type="entry name" value="N-terminal domain of ligase-like"/>
    <property type="match status" value="1"/>
</dbReference>
<feature type="compositionally biased region" description="Basic and acidic residues" evidence="2">
    <location>
        <begin position="190"/>
        <end position="202"/>
    </location>
</feature>
<evidence type="ECO:0000256" key="2">
    <source>
        <dbReference type="SAM" id="MobiDB-lite"/>
    </source>
</evidence>
<dbReference type="RefSeq" id="WP_120679426.1">
    <property type="nucleotide sequence ID" value="NZ_RBAL01000007.1"/>
</dbReference>
<dbReference type="InterPro" id="IPR000873">
    <property type="entry name" value="AMP-dep_synth/lig_dom"/>
</dbReference>
<comment type="caution">
    <text evidence="4">The sequence shown here is derived from an EMBL/GenBank/DDBJ whole genome shotgun (WGS) entry which is preliminary data.</text>
</comment>
<proteinExistence type="predicted"/>
<keyword evidence="5" id="KW-1185">Reference proteome</keyword>
<protein>
    <recommendedName>
        <fullName evidence="3">AMP-dependent synthetase/ligase domain-containing protein</fullName>
    </recommendedName>
</protein>